<sequence length="458" mass="49302">MPVVVMCDGAPASLKAIGWAAVPGNLTRQHEGEQLILVHAWSRDAVQRPSQFREPPERPPSLDDAPSLNRLPLSQVVKGTLEAITENKLTRDTLNYKLETMLLGDPVLHVAFPPAALPTQASAKASLAKKELAAQQQQQTVTQTDAEIEAAAREAEQEAAQSRATNIALYAKERALHHHAKAILLGAGNSMDGKSILLGLVAKTVLRELRQQSVLWFIKNNGCTMRPTTAMVRYVVVLVPASNDEESLERDCRVVQYALGRRREKSMDTVSAVIVVESATSPEQVERYSQAMRALLQRSAPATDSKEVEDVHGEDPPPPPASPATDGPLSVDKNEVPSGEEGTPREAALDPGESLPAAEEVNGAAEEQQWPEVSLCELRTTKQVSVPMAGNVAGQVVKFLQRHKTDVVVSPSTLPEELHMALLSVSKPHVLIVPAADNAAAGAAAATEPPEDETKCRE</sequence>
<dbReference type="OrthoDB" id="249725at2759"/>
<accession>A0A3R7PVN1</accession>
<evidence type="ECO:0000313" key="3">
    <source>
        <dbReference type="EMBL" id="RNF25845.1"/>
    </source>
</evidence>
<feature type="region of interest" description="Disordered" evidence="2">
    <location>
        <begin position="298"/>
        <end position="352"/>
    </location>
</feature>
<dbReference type="AlphaFoldDB" id="A0A3R7PVN1"/>
<comment type="caution">
    <text evidence="3">The sequence shown here is derived from an EMBL/GenBank/DDBJ whole genome shotgun (WGS) entry which is preliminary data.</text>
</comment>
<reference evidence="3 4" key="1">
    <citation type="journal article" date="2018" name="BMC Genomics">
        <title>Genomic comparison of Trypanosoma conorhini and Trypanosoma rangeli to Trypanosoma cruzi strains of high and low virulence.</title>
        <authorList>
            <person name="Bradwell K.R."/>
            <person name="Koparde V.N."/>
            <person name="Matveyev A.V."/>
            <person name="Serrano M.G."/>
            <person name="Alves J.M."/>
            <person name="Parikh H."/>
            <person name="Huang B."/>
            <person name="Lee V."/>
            <person name="Espinosa-Alvarez O."/>
            <person name="Ortiz P.A."/>
            <person name="Costa-Martins A.G."/>
            <person name="Teixeira M.M."/>
            <person name="Buck G.A."/>
        </authorList>
    </citation>
    <scope>NUCLEOTIDE SEQUENCE [LARGE SCALE GENOMIC DNA]</scope>
    <source>
        <strain evidence="3 4">025E</strain>
    </source>
</reference>
<keyword evidence="4" id="KW-1185">Reference proteome</keyword>
<dbReference type="RefSeq" id="XP_029231051.1">
    <property type="nucleotide sequence ID" value="XM_029368824.1"/>
</dbReference>
<dbReference type="EMBL" id="MKKU01000069">
    <property type="protein sequence ID" value="RNF25845.1"/>
    <property type="molecule type" value="Genomic_DNA"/>
</dbReference>
<dbReference type="Proteomes" id="UP000284403">
    <property type="component" value="Unassembled WGS sequence"/>
</dbReference>
<dbReference type="GeneID" id="40315499"/>
<evidence type="ECO:0000256" key="1">
    <source>
        <dbReference type="SAM" id="Coils"/>
    </source>
</evidence>
<name>A0A3R7PVN1_9TRYP</name>
<evidence type="ECO:0000256" key="2">
    <source>
        <dbReference type="SAM" id="MobiDB-lite"/>
    </source>
</evidence>
<feature type="coiled-coil region" evidence="1">
    <location>
        <begin position="134"/>
        <end position="161"/>
    </location>
</feature>
<evidence type="ECO:0000313" key="4">
    <source>
        <dbReference type="Proteomes" id="UP000284403"/>
    </source>
</evidence>
<organism evidence="3 4">
    <name type="scientific">Trypanosoma conorhini</name>
    <dbReference type="NCBI Taxonomy" id="83891"/>
    <lineage>
        <taxon>Eukaryota</taxon>
        <taxon>Discoba</taxon>
        <taxon>Euglenozoa</taxon>
        <taxon>Kinetoplastea</taxon>
        <taxon>Metakinetoplastina</taxon>
        <taxon>Trypanosomatida</taxon>
        <taxon>Trypanosomatidae</taxon>
        <taxon>Trypanosoma</taxon>
    </lineage>
</organism>
<proteinExistence type="predicted"/>
<keyword evidence="1" id="KW-0175">Coiled coil</keyword>
<feature type="region of interest" description="Disordered" evidence="2">
    <location>
        <begin position="47"/>
        <end position="69"/>
    </location>
</feature>
<protein>
    <submittedName>
        <fullName evidence="3">Uncharacterized protein</fullName>
    </submittedName>
</protein>
<gene>
    <name evidence="3" type="ORF">Tco025E_01888</name>
</gene>
<feature type="compositionally biased region" description="Basic and acidic residues" evidence="2">
    <location>
        <begin position="304"/>
        <end position="315"/>
    </location>
</feature>